<feature type="domain" description="FimV N-terminal" evidence="4">
    <location>
        <begin position="31"/>
        <end position="137"/>
    </location>
</feature>
<dbReference type="InterPro" id="IPR057840">
    <property type="entry name" value="FimV_N"/>
</dbReference>
<dbReference type="NCBIfam" id="TIGR03504">
    <property type="entry name" value="FimV_Cterm"/>
    <property type="match status" value="1"/>
</dbReference>
<dbReference type="InterPro" id="IPR020011">
    <property type="entry name" value="FimV_C"/>
</dbReference>
<protein>
    <submittedName>
        <fullName evidence="5">Peptidoglycan-binding protein LysM</fullName>
    </submittedName>
</protein>
<feature type="coiled-coil region" evidence="1">
    <location>
        <begin position="186"/>
        <end position="227"/>
    </location>
</feature>
<dbReference type="AlphaFoldDB" id="A0A423HE42"/>
<keyword evidence="3" id="KW-1133">Transmembrane helix</keyword>
<dbReference type="RefSeq" id="WP_123423386.1">
    <property type="nucleotide sequence ID" value="NZ_MOBJ01000001.1"/>
</dbReference>
<feature type="region of interest" description="Disordered" evidence="2">
    <location>
        <begin position="290"/>
        <end position="324"/>
    </location>
</feature>
<evidence type="ECO:0000256" key="1">
    <source>
        <dbReference type="SAM" id="Coils"/>
    </source>
</evidence>
<sequence length="547" mass="58337">MLESLQSVLRRSVSLLAVAGALSYSALAPALGLGDITLHSALNQPLNAEIALVDPGDLGEGELSVSLATAEEFARAGVERVFFLNDLRFTAVLRGDRSVIRVVSSKPVNEPFLNFLVQVNQPNGRLLREFTLLIDPPGSPGIVPASSVEPAPAISPQPTAVMPAKRPTAAPASTVPAVIDPASELLAASVLENQQLKQTVDQLNARLQAQDEQIASQRKQVSDLQTELAEAKKPLPAPAIPAAPVPVPVTPTDETNSGWALWLIVGLLVLGSLLLLGLFALRQRRVKPVSEPAPRHEPVVSRAAPETAQKSPIELSTTQTTPASRETVQGAEVLEGVGIYLTYGRFAEAVGLLREALLKEPQRSDLNLKLLEVLGQQGDIAGYTAQENNLLEAGFSAEVLEPIRARSPKLSSAQPSAVIASNAEPAASARDEFQLNLDDLSMDSSWDLVSPSDINAAMAKPVDQLEPLDDGFLDDFSEVSSPLALEPFSVEFAGQEREEVHAGKLEEAQNCIDDGDLDSAIQLLNELLKDSDESLKQTARSLLASIR</sequence>
<accession>A0A423HE42</accession>
<keyword evidence="3" id="KW-0472">Membrane</keyword>
<name>A0A423HE42_9PSED</name>
<organism evidence="5 6">
    <name type="scientific">Pseudomonas brassicacearum</name>
    <dbReference type="NCBI Taxonomy" id="930166"/>
    <lineage>
        <taxon>Bacteria</taxon>
        <taxon>Pseudomonadati</taxon>
        <taxon>Pseudomonadota</taxon>
        <taxon>Gammaproteobacteria</taxon>
        <taxon>Pseudomonadales</taxon>
        <taxon>Pseudomonadaceae</taxon>
        <taxon>Pseudomonas</taxon>
    </lineage>
</organism>
<feature type="compositionally biased region" description="Polar residues" evidence="2">
    <location>
        <begin position="308"/>
        <end position="324"/>
    </location>
</feature>
<evidence type="ECO:0000256" key="2">
    <source>
        <dbReference type="SAM" id="MobiDB-lite"/>
    </source>
</evidence>
<dbReference type="OrthoDB" id="5298707at2"/>
<evidence type="ECO:0000256" key="3">
    <source>
        <dbReference type="SAM" id="Phobius"/>
    </source>
</evidence>
<evidence type="ECO:0000313" key="5">
    <source>
        <dbReference type="EMBL" id="RON11468.1"/>
    </source>
</evidence>
<dbReference type="Pfam" id="PF25800">
    <property type="entry name" value="FimV_N"/>
    <property type="match status" value="1"/>
</dbReference>
<dbReference type="Gene3D" id="1.20.58.2200">
    <property type="match status" value="1"/>
</dbReference>
<proteinExistence type="predicted"/>
<reference evidence="5 6" key="1">
    <citation type="submission" date="2016-10" db="EMBL/GenBank/DDBJ databases">
        <title>Comparative genome analysis of multiple Pseudomonas spp. focuses on biocontrol and plant growth promoting traits.</title>
        <authorList>
            <person name="Tao X.-Y."/>
            <person name="Taylor C.G."/>
        </authorList>
    </citation>
    <scope>NUCLEOTIDE SEQUENCE [LARGE SCALE GENOMIC DNA]</scope>
    <source>
        <strain evidence="5 6">48H11</strain>
    </source>
</reference>
<keyword evidence="3" id="KW-0812">Transmembrane</keyword>
<comment type="caution">
    <text evidence="5">The sequence shown here is derived from an EMBL/GenBank/DDBJ whole genome shotgun (WGS) entry which is preliminary data.</text>
</comment>
<evidence type="ECO:0000313" key="6">
    <source>
        <dbReference type="Proteomes" id="UP000286071"/>
    </source>
</evidence>
<evidence type="ECO:0000259" key="4">
    <source>
        <dbReference type="Pfam" id="PF25800"/>
    </source>
</evidence>
<dbReference type="InterPro" id="IPR038440">
    <property type="entry name" value="FimV_C_sf"/>
</dbReference>
<dbReference type="EMBL" id="MOBJ01000001">
    <property type="protein sequence ID" value="RON11468.1"/>
    <property type="molecule type" value="Genomic_DNA"/>
</dbReference>
<feature type="transmembrane region" description="Helical" evidence="3">
    <location>
        <begin position="259"/>
        <end position="281"/>
    </location>
</feature>
<keyword evidence="1" id="KW-0175">Coiled coil</keyword>
<dbReference type="Proteomes" id="UP000286071">
    <property type="component" value="Unassembled WGS sequence"/>
</dbReference>
<gene>
    <name evidence="5" type="ORF">BK659_01290</name>
</gene>